<dbReference type="EMBL" id="SEUK01000032">
    <property type="protein sequence ID" value="KAA1165419.1"/>
    <property type="molecule type" value="Genomic_DNA"/>
</dbReference>
<dbReference type="EMBL" id="JJNZ01000060">
    <property type="protein sequence ID" value="KDC49598.1"/>
    <property type="molecule type" value="Genomic_DNA"/>
</dbReference>
<evidence type="ECO:0000313" key="4">
    <source>
        <dbReference type="Proteomes" id="UP000027154"/>
    </source>
</evidence>
<evidence type="ECO:0000313" key="2">
    <source>
        <dbReference type="EMBL" id="KAA1165846.1"/>
    </source>
</evidence>
<dbReference type="Proteomes" id="UP000027154">
    <property type="component" value="Unassembled WGS sequence"/>
</dbReference>
<accession>A0A063KHR0</accession>
<proteinExistence type="predicted"/>
<dbReference type="RefSeq" id="WP_033031096.1">
    <property type="nucleotide sequence ID" value="NZ_JBBMQV010000052.1"/>
</dbReference>
<dbReference type="Proteomes" id="UP000322915">
    <property type="component" value="Unassembled WGS sequence"/>
</dbReference>
<protein>
    <submittedName>
        <fullName evidence="3">Uncharacterized protein</fullName>
    </submittedName>
</protein>
<evidence type="ECO:0000313" key="3">
    <source>
        <dbReference type="EMBL" id="KDC49598.1"/>
    </source>
</evidence>
<name>A0A063KHR0_9GAMM</name>
<reference evidence="3 4" key="1">
    <citation type="submission" date="2014-04" db="EMBL/GenBank/DDBJ databases">
        <title>Pseudoalteromonas galatheae sp. nov., isolated from a deep-sea polychaete near Canal Concepcion, Chile.</title>
        <authorList>
            <person name="Machado H.R."/>
            <person name="Gram L."/>
            <person name="Vynne N.G."/>
        </authorList>
    </citation>
    <scope>NUCLEOTIDE SEQUENCE [LARGE SCALE GENOMIC DNA]</scope>
    <source>
        <strain evidence="3 4">KMM216</strain>
    </source>
</reference>
<evidence type="ECO:0000313" key="5">
    <source>
        <dbReference type="Proteomes" id="UP000322915"/>
    </source>
</evidence>
<sequence length="119" mass="13996">MKKFIILVLMILAFFTIDHPLIKEPREKLLGEGISFLSETTKVNRSPAANMTKSRIKSQLRLSDSGKEYVEKTFTTDESVQLFNLRYCRERELNLYFYDERLNTVCKIISEALEQRRAK</sequence>
<comment type="caution">
    <text evidence="3">The sequence shown here is derived from an EMBL/GenBank/DDBJ whole genome shotgun (WGS) entry which is preliminary data.</text>
</comment>
<keyword evidence="5" id="KW-1185">Reference proteome</keyword>
<dbReference type="OrthoDB" id="6315326at2"/>
<evidence type="ECO:0000313" key="6">
    <source>
        <dbReference type="Proteomes" id="UP000324162"/>
    </source>
</evidence>
<gene>
    <name evidence="3" type="ORF">DC53_15845</name>
    <name evidence="1" type="ORF">EU508_00825</name>
    <name evidence="2" type="ORF">EU509_00845</name>
</gene>
<dbReference type="EMBL" id="SEUJ01000041">
    <property type="protein sequence ID" value="KAA1165846.1"/>
    <property type="molecule type" value="Genomic_DNA"/>
</dbReference>
<reference evidence="5 6" key="2">
    <citation type="submission" date="2019-01" db="EMBL/GenBank/DDBJ databases">
        <title>Genome sequences of marine Pseudoalteromonas species.</title>
        <authorList>
            <person name="Boraston A.B."/>
            <person name="Hehemann J.-H."/>
            <person name="Vickers C.J."/>
            <person name="Salama-Alber O."/>
            <person name="Abe K."/>
            <person name="Hettle A.J."/>
        </authorList>
    </citation>
    <scope>NUCLEOTIDE SEQUENCE [LARGE SCALE GENOMIC DNA]</scope>
    <source>
        <strain evidence="1 6">PS42</strain>
        <strain evidence="2 5">PS47</strain>
    </source>
</reference>
<evidence type="ECO:0000313" key="1">
    <source>
        <dbReference type="EMBL" id="KAA1165419.1"/>
    </source>
</evidence>
<organism evidence="3 4">
    <name type="scientific">Pseudoalteromonas fuliginea</name>
    <dbReference type="NCBI Taxonomy" id="1872678"/>
    <lineage>
        <taxon>Bacteria</taxon>
        <taxon>Pseudomonadati</taxon>
        <taxon>Pseudomonadota</taxon>
        <taxon>Gammaproteobacteria</taxon>
        <taxon>Alteromonadales</taxon>
        <taxon>Pseudoalteromonadaceae</taxon>
        <taxon>Pseudoalteromonas</taxon>
    </lineage>
</organism>
<dbReference type="Proteomes" id="UP000324162">
    <property type="component" value="Unassembled WGS sequence"/>
</dbReference>
<dbReference type="AlphaFoldDB" id="A0A063KHR0"/>